<evidence type="ECO:0000313" key="2">
    <source>
        <dbReference type="Proteomes" id="UP000019141"/>
    </source>
</evidence>
<dbReference type="HOGENOM" id="CLU_2502992_0_0_7"/>
<dbReference type="InterPro" id="IPR011990">
    <property type="entry name" value="TPR-like_helical_dom_sf"/>
</dbReference>
<dbReference type="SUPFAM" id="SSF48452">
    <property type="entry name" value="TPR-like"/>
    <property type="match status" value="1"/>
</dbReference>
<dbReference type="Pfam" id="PF13424">
    <property type="entry name" value="TPR_12"/>
    <property type="match status" value="1"/>
</dbReference>
<gene>
    <name evidence="1" type="ORF">ETSY1_33740</name>
</gene>
<reference evidence="1 2" key="1">
    <citation type="journal article" date="2014" name="Nature">
        <title>An environmental bacterial taxon with a large and distinct metabolic repertoire.</title>
        <authorList>
            <person name="Wilson M.C."/>
            <person name="Mori T."/>
            <person name="Ruckert C."/>
            <person name="Uria A.R."/>
            <person name="Helf M.J."/>
            <person name="Takada K."/>
            <person name="Gernert C."/>
            <person name="Steffens U.A."/>
            <person name="Heycke N."/>
            <person name="Schmitt S."/>
            <person name="Rinke C."/>
            <person name="Helfrich E.J."/>
            <person name="Brachmann A.O."/>
            <person name="Gurgui C."/>
            <person name="Wakimoto T."/>
            <person name="Kracht M."/>
            <person name="Crusemann M."/>
            <person name="Hentschel U."/>
            <person name="Abe I."/>
            <person name="Matsunaga S."/>
            <person name="Kalinowski J."/>
            <person name="Takeyama H."/>
            <person name="Piel J."/>
        </authorList>
    </citation>
    <scope>NUCLEOTIDE SEQUENCE [LARGE SCALE GENOMIC DNA]</scope>
    <source>
        <strain evidence="2">TSY1</strain>
    </source>
</reference>
<dbReference type="EMBL" id="AZHW01001022">
    <property type="protein sequence ID" value="ETW94703.1"/>
    <property type="molecule type" value="Genomic_DNA"/>
</dbReference>
<evidence type="ECO:0000313" key="1">
    <source>
        <dbReference type="EMBL" id="ETW94703.1"/>
    </source>
</evidence>
<dbReference type="Proteomes" id="UP000019141">
    <property type="component" value="Unassembled WGS sequence"/>
</dbReference>
<dbReference type="AlphaFoldDB" id="W4L9D2"/>
<keyword evidence="2" id="KW-1185">Reference proteome</keyword>
<proteinExistence type="predicted"/>
<sequence>LRAKGRNDDAIDALQRSLTIEEKLEDQRGIAVTLNSLGRALQAKGRIDDAIDALQRSLAIGKQLEDQRHIAIVLNSLKRTRHDQG</sequence>
<dbReference type="Gene3D" id="1.25.40.10">
    <property type="entry name" value="Tetratricopeptide repeat domain"/>
    <property type="match status" value="1"/>
</dbReference>
<name>W4L9D2_ENTF1</name>
<organism evidence="1 2">
    <name type="scientific">Entotheonella factor</name>
    <dbReference type="NCBI Taxonomy" id="1429438"/>
    <lineage>
        <taxon>Bacteria</taxon>
        <taxon>Pseudomonadati</taxon>
        <taxon>Nitrospinota/Tectimicrobiota group</taxon>
        <taxon>Candidatus Tectimicrobiota</taxon>
        <taxon>Candidatus Entotheonellia</taxon>
        <taxon>Candidatus Entotheonellales</taxon>
        <taxon>Candidatus Entotheonellaceae</taxon>
        <taxon>Candidatus Entotheonella</taxon>
    </lineage>
</organism>
<feature type="non-terminal residue" evidence="1">
    <location>
        <position position="1"/>
    </location>
</feature>
<dbReference type="PATRIC" id="fig|1429438.4.peg.6377"/>
<protein>
    <submittedName>
        <fullName evidence="1">Uncharacterized protein</fullName>
    </submittedName>
</protein>
<comment type="caution">
    <text evidence="1">The sequence shown here is derived from an EMBL/GenBank/DDBJ whole genome shotgun (WGS) entry which is preliminary data.</text>
</comment>
<accession>W4L9D2</accession>